<sequence>MFFLSNSNQDYKWEFWNHLITTISISYFAKVGGESWSLSFPAPNSKSPDRKIGAFLLHRNMLLALSTYSSVFKVQLIYSIHDQKNDHSTYAKPELNFNCDDGKIDHEFMIFFINNEKYHIKSFIKYSNN</sequence>
<accession>A0A833PBA8</accession>
<dbReference type="AlphaFoldDB" id="A0A833PBA8"/>
<organism evidence="1 2">
    <name type="scientific">Acinetobacter bereziniae</name>
    <name type="common">Acinetobacter genomosp. 10</name>
    <dbReference type="NCBI Taxonomy" id="106648"/>
    <lineage>
        <taxon>Bacteria</taxon>
        <taxon>Pseudomonadati</taxon>
        <taxon>Pseudomonadota</taxon>
        <taxon>Gammaproteobacteria</taxon>
        <taxon>Moraxellales</taxon>
        <taxon>Moraxellaceae</taxon>
        <taxon>Acinetobacter</taxon>
    </lineage>
</organism>
<proteinExistence type="predicted"/>
<evidence type="ECO:0000313" key="2">
    <source>
        <dbReference type="Proteomes" id="UP000490535"/>
    </source>
</evidence>
<gene>
    <name evidence="1" type="ORF">GAK29_04129</name>
</gene>
<evidence type="ECO:0000313" key="1">
    <source>
        <dbReference type="EMBL" id="KAF1018771.1"/>
    </source>
</evidence>
<reference evidence="2" key="1">
    <citation type="journal article" date="2020" name="MBio">
        <title>Horizontal gene transfer to a defensive symbiont with a reduced genome amongst a multipartite beetle microbiome.</title>
        <authorList>
            <person name="Waterworth S.C."/>
            <person name="Florez L.V."/>
            <person name="Rees E.R."/>
            <person name="Hertweck C."/>
            <person name="Kaltenpoth M."/>
            <person name="Kwan J.C."/>
        </authorList>
    </citation>
    <scope>NUCLEOTIDE SEQUENCE [LARGE SCALE GENOMIC DNA]</scope>
</reference>
<protein>
    <submittedName>
        <fullName evidence="1">Uncharacterized protein</fullName>
    </submittedName>
</protein>
<dbReference type="Proteomes" id="UP000490535">
    <property type="component" value="Unassembled WGS sequence"/>
</dbReference>
<name>A0A833PBA8_ACIBZ</name>
<dbReference type="EMBL" id="WNDP01000162">
    <property type="protein sequence ID" value="KAF1018771.1"/>
    <property type="molecule type" value="Genomic_DNA"/>
</dbReference>
<comment type="caution">
    <text evidence="1">The sequence shown here is derived from an EMBL/GenBank/DDBJ whole genome shotgun (WGS) entry which is preliminary data.</text>
</comment>